<protein>
    <submittedName>
        <fullName evidence="1">Uncharacterized conserved protein, Ntn-hydrolase superfamily</fullName>
    </submittedName>
</protein>
<reference evidence="2" key="1">
    <citation type="submission" date="2016-10" db="EMBL/GenBank/DDBJ databases">
        <authorList>
            <person name="Varghese N."/>
            <person name="Submissions S."/>
        </authorList>
    </citation>
    <scope>NUCLEOTIDE SEQUENCE [LARGE SCALE GENOMIC DNA]</scope>
    <source>
        <strain evidence="2">CGMCC 1.6981</strain>
    </source>
</reference>
<organism evidence="1 2">
    <name type="scientific">Halomonas korlensis</name>
    <dbReference type="NCBI Taxonomy" id="463301"/>
    <lineage>
        <taxon>Bacteria</taxon>
        <taxon>Pseudomonadati</taxon>
        <taxon>Pseudomonadota</taxon>
        <taxon>Gammaproteobacteria</taxon>
        <taxon>Oceanospirillales</taxon>
        <taxon>Halomonadaceae</taxon>
        <taxon>Halomonas</taxon>
    </lineage>
</organism>
<dbReference type="InterPro" id="IPR010430">
    <property type="entry name" value="DUF1028"/>
</dbReference>
<dbReference type="PANTHER" id="PTHR39328:SF1">
    <property type="entry name" value="BLL2871 PROTEIN"/>
    <property type="match status" value="1"/>
</dbReference>
<dbReference type="GO" id="GO:0016787">
    <property type="term" value="F:hydrolase activity"/>
    <property type="evidence" value="ECO:0007669"/>
    <property type="project" value="UniProtKB-KW"/>
</dbReference>
<keyword evidence="1" id="KW-0378">Hydrolase</keyword>
<gene>
    <name evidence="1" type="ORF">SAMN04487955_11250</name>
</gene>
<evidence type="ECO:0000313" key="1">
    <source>
        <dbReference type="EMBL" id="SFU88518.1"/>
    </source>
</evidence>
<evidence type="ECO:0000313" key="2">
    <source>
        <dbReference type="Proteomes" id="UP000198693"/>
    </source>
</evidence>
<dbReference type="Pfam" id="PF06267">
    <property type="entry name" value="DUF1028"/>
    <property type="match status" value="1"/>
</dbReference>
<dbReference type="Gene3D" id="3.60.20.10">
    <property type="entry name" value="Glutamine Phosphoribosylpyrophosphate, subunit 1, domain 1"/>
    <property type="match status" value="1"/>
</dbReference>
<accession>A0A1I7JTQ2</accession>
<dbReference type="Proteomes" id="UP000198693">
    <property type="component" value="Unassembled WGS sequence"/>
</dbReference>
<name>A0A1I7JTQ2_9GAMM</name>
<dbReference type="InterPro" id="IPR029055">
    <property type="entry name" value="Ntn_hydrolases_N"/>
</dbReference>
<proteinExistence type="predicted"/>
<dbReference type="OrthoDB" id="9790012at2"/>
<dbReference type="AlphaFoldDB" id="A0A1I7JTQ2"/>
<dbReference type="STRING" id="463301.SAMN04487955_11250"/>
<dbReference type="PANTHER" id="PTHR39328">
    <property type="entry name" value="BLL2871 PROTEIN"/>
    <property type="match status" value="1"/>
</dbReference>
<dbReference type="EMBL" id="FPBP01000012">
    <property type="protein sequence ID" value="SFU88518.1"/>
    <property type="molecule type" value="Genomic_DNA"/>
</dbReference>
<keyword evidence="2" id="KW-1185">Reference proteome</keyword>
<dbReference type="RefSeq" id="WP_089796900.1">
    <property type="nucleotide sequence ID" value="NZ_FPBP01000012.1"/>
</dbReference>
<dbReference type="SUPFAM" id="SSF56235">
    <property type="entry name" value="N-terminal nucleophile aminohydrolases (Ntn hydrolases)"/>
    <property type="match status" value="1"/>
</dbReference>
<sequence>MTFSLIAIDHATQALGVACATGGPALGGFVPHLLPGVGACITQGYSTNVLAAERGLDLLAQGWSIEAVIEQLRSDDRGQAFRQLALMNVAGESSGWTGDSNEPAMAMHLEPGLVVAGNMLGNARVVPAMVAAFREGNARGETLPERLLAALAAGELAGGDYRGVRSSALKVRAKGGIPLDLRIDDAHDAVPALVRLYRRIQDDADFQAFLARLPTAEAPHRH</sequence>